<accession>A0A224YKG9</accession>
<dbReference type="AlphaFoldDB" id="A0A224YKG9"/>
<proteinExistence type="predicted"/>
<feature type="compositionally biased region" description="Polar residues" evidence="1">
    <location>
        <begin position="1"/>
        <end position="11"/>
    </location>
</feature>
<evidence type="ECO:0000256" key="1">
    <source>
        <dbReference type="SAM" id="MobiDB-lite"/>
    </source>
</evidence>
<sequence length="87" mass="9477">MRSVNRPQSVAKNGLAASLNKPHIGTADHERRRVAPSIIGTAAALHYIIFSQTSGETVHVPKKVAIVKACCREIYSTEAQHQNLCNN</sequence>
<dbReference type="EMBL" id="GFPF01003134">
    <property type="protein sequence ID" value="MAA14280.1"/>
    <property type="molecule type" value="Transcribed_RNA"/>
</dbReference>
<evidence type="ECO:0000313" key="2">
    <source>
        <dbReference type="EMBL" id="MAA14280.1"/>
    </source>
</evidence>
<protein>
    <submittedName>
        <fullName evidence="2">Uncharacterized protein</fullName>
    </submittedName>
</protein>
<organism evidence="2">
    <name type="scientific">Rhipicephalus zambeziensis</name>
    <dbReference type="NCBI Taxonomy" id="60191"/>
    <lineage>
        <taxon>Eukaryota</taxon>
        <taxon>Metazoa</taxon>
        <taxon>Ecdysozoa</taxon>
        <taxon>Arthropoda</taxon>
        <taxon>Chelicerata</taxon>
        <taxon>Arachnida</taxon>
        <taxon>Acari</taxon>
        <taxon>Parasitiformes</taxon>
        <taxon>Ixodida</taxon>
        <taxon>Ixodoidea</taxon>
        <taxon>Ixodidae</taxon>
        <taxon>Rhipicephalinae</taxon>
        <taxon>Rhipicephalus</taxon>
        <taxon>Rhipicephalus</taxon>
    </lineage>
</organism>
<feature type="region of interest" description="Disordered" evidence="1">
    <location>
        <begin position="1"/>
        <end position="31"/>
    </location>
</feature>
<reference evidence="2" key="1">
    <citation type="journal article" date="2017" name="Parasit. Vectors">
        <title>Sialotranscriptomics of Rhipicephalus zambeziensis reveals intricate expression profiles of secretory proteins and suggests tight temporal transcriptional regulation during blood-feeding.</title>
        <authorList>
            <person name="de Castro M.H."/>
            <person name="de Klerk D."/>
            <person name="Pienaar R."/>
            <person name="Rees D.J.G."/>
            <person name="Mans B.J."/>
        </authorList>
    </citation>
    <scope>NUCLEOTIDE SEQUENCE</scope>
    <source>
        <tissue evidence="2">Salivary glands</tissue>
    </source>
</reference>
<name>A0A224YKG9_9ACAR</name>